<organism evidence="2 3">
    <name type="scientific">Candidatus Doudnabacteria bacterium RIFCSPLOWO2_02_FULL_48_13</name>
    <dbReference type="NCBI Taxonomy" id="1817845"/>
    <lineage>
        <taxon>Bacteria</taxon>
        <taxon>Candidatus Doudnaibacteriota</taxon>
    </lineage>
</organism>
<keyword evidence="1" id="KW-0812">Transmembrane</keyword>
<dbReference type="EMBL" id="MFFF01000018">
    <property type="protein sequence ID" value="OGE99691.1"/>
    <property type="molecule type" value="Genomic_DNA"/>
</dbReference>
<evidence type="ECO:0000313" key="3">
    <source>
        <dbReference type="Proteomes" id="UP000177235"/>
    </source>
</evidence>
<dbReference type="InterPro" id="IPR012902">
    <property type="entry name" value="N_methyl_site"/>
</dbReference>
<evidence type="ECO:0000256" key="1">
    <source>
        <dbReference type="SAM" id="Phobius"/>
    </source>
</evidence>
<comment type="caution">
    <text evidence="2">The sequence shown here is derived from an EMBL/GenBank/DDBJ whole genome shotgun (WGS) entry which is preliminary data.</text>
</comment>
<sequence length="174" mass="18431">MTKIQASKVKYKTGFTLIELLLYLALSAAILLAVSVFLSILLRSRIKNQTVAEVEQQGIAVMNHLTAAIRSAENINEPALGLSAGSLSLDAFGSTNDPAVFAVSGSAITVTEGSGSSQNLTSSRVTVSGVSFQNLSRSGTPGIVRAQFTLTYLNPTGKNEYEYSKTFYASASLR</sequence>
<evidence type="ECO:0000313" key="2">
    <source>
        <dbReference type="EMBL" id="OGE99691.1"/>
    </source>
</evidence>
<reference evidence="2 3" key="1">
    <citation type="journal article" date="2016" name="Nat. Commun.">
        <title>Thousands of microbial genomes shed light on interconnected biogeochemical processes in an aquifer system.</title>
        <authorList>
            <person name="Anantharaman K."/>
            <person name="Brown C.T."/>
            <person name="Hug L.A."/>
            <person name="Sharon I."/>
            <person name="Castelle C.J."/>
            <person name="Probst A.J."/>
            <person name="Thomas B.C."/>
            <person name="Singh A."/>
            <person name="Wilkins M.J."/>
            <person name="Karaoz U."/>
            <person name="Brodie E.L."/>
            <person name="Williams K.H."/>
            <person name="Hubbard S.S."/>
            <person name="Banfield J.F."/>
        </authorList>
    </citation>
    <scope>NUCLEOTIDE SEQUENCE [LARGE SCALE GENOMIC DNA]</scope>
</reference>
<keyword evidence="1" id="KW-0472">Membrane</keyword>
<evidence type="ECO:0008006" key="4">
    <source>
        <dbReference type="Google" id="ProtNLM"/>
    </source>
</evidence>
<dbReference type="Pfam" id="PF07963">
    <property type="entry name" value="N_methyl"/>
    <property type="match status" value="1"/>
</dbReference>
<proteinExistence type="predicted"/>
<gene>
    <name evidence="2" type="ORF">A3J05_00675</name>
</gene>
<keyword evidence="1" id="KW-1133">Transmembrane helix</keyword>
<accession>A0A1F5QBW1</accession>
<dbReference type="AlphaFoldDB" id="A0A1F5QBW1"/>
<name>A0A1F5QBW1_9BACT</name>
<feature type="transmembrane region" description="Helical" evidence="1">
    <location>
        <begin position="20"/>
        <end position="42"/>
    </location>
</feature>
<protein>
    <recommendedName>
        <fullName evidence="4">Prepilin-type N-terminal cleavage/methylation domain-containing protein</fullName>
    </recommendedName>
</protein>
<dbReference type="Proteomes" id="UP000177235">
    <property type="component" value="Unassembled WGS sequence"/>
</dbReference>